<dbReference type="GO" id="GO:0005737">
    <property type="term" value="C:cytoplasm"/>
    <property type="evidence" value="ECO:0007669"/>
    <property type="project" value="TreeGrafter"/>
</dbReference>
<reference evidence="2" key="2">
    <citation type="journal article" date="2024" name="Environ. Microbiol.">
        <title>Genome analysis and description of Tunturibacter gen. nov. expands the diversity of Terriglobia in tundra soils.</title>
        <authorList>
            <person name="Messyasz A."/>
            <person name="Mannisto M.K."/>
            <person name="Kerkhof L.J."/>
            <person name="Haggblom M.M."/>
        </authorList>
    </citation>
    <scope>NUCLEOTIDE SEQUENCE</scope>
    <source>
        <strain evidence="2">M8UP39</strain>
    </source>
</reference>
<dbReference type="SUPFAM" id="SSF51735">
    <property type="entry name" value="NAD(P)-binding Rossmann-fold domains"/>
    <property type="match status" value="1"/>
</dbReference>
<dbReference type="InterPro" id="IPR023401">
    <property type="entry name" value="ODC_N"/>
</dbReference>
<organism evidence="2">
    <name type="scientific">Tunturiibacter gelidiferens</name>
    <dbReference type="NCBI Taxonomy" id="3069689"/>
    <lineage>
        <taxon>Bacteria</taxon>
        <taxon>Pseudomonadati</taxon>
        <taxon>Acidobacteriota</taxon>
        <taxon>Terriglobia</taxon>
        <taxon>Terriglobales</taxon>
        <taxon>Acidobacteriaceae</taxon>
        <taxon>Tunturiibacter</taxon>
    </lineage>
</organism>
<dbReference type="RefSeq" id="WP_353072069.1">
    <property type="nucleotide sequence ID" value="NZ_CP132938.1"/>
</dbReference>
<evidence type="ECO:0000313" key="2">
    <source>
        <dbReference type="EMBL" id="XCB22073.1"/>
    </source>
</evidence>
<evidence type="ECO:0000256" key="1">
    <source>
        <dbReference type="SAM" id="MobiDB-lite"/>
    </source>
</evidence>
<dbReference type="PIRSF" id="PIRSF001439">
    <property type="entry name" value="CryM"/>
    <property type="match status" value="1"/>
</dbReference>
<dbReference type="Gene3D" id="3.30.1780.10">
    <property type="entry name" value="ornithine cyclodeaminase, domain 1"/>
    <property type="match status" value="1"/>
</dbReference>
<dbReference type="Pfam" id="PF02423">
    <property type="entry name" value="OCD_Mu_crystall"/>
    <property type="match status" value="1"/>
</dbReference>
<dbReference type="Gene3D" id="3.40.50.720">
    <property type="entry name" value="NAD(P)-binding Rossmann-like Domain"/>
    <property type="match status" value="1"/>
</dbReference>
<dbReference type="EMBL" id="CP132938">
    <property type="protein sequence ID" value="XCB22073.1"/>
    <property type="molecule type" value="Genomic_DNA"/>
</dbReference>
<feature type="region of interest" description="Disordered" evidence="1">
    <location>
        <begin position="321"/>
        <end position="340"/>
    </location>
</feature>
<dbReference type="KEGG" id="tgi:RBB81_21235"/>
<dbReference type="PANTHER" id="PTHR13812:SF19">
    <property type="entry name" value="KETIMINE REDUCTASE MU-CRYSTALLIN"/>
    <property type="match status" value="1"/>
</dbReference>
<name>A0AAU7YZM8_9BACT</name>
<dbReference type="PANTHER" id="PTHR13812">
    <property type="entry name" value="KETIMINE REDUCTASE MU-CRYSTALLIN"/>
    <property type="match status" value="1"/>
</dbReference>
<proteinExistence type="predicted"/>
<protein>
    <submittedName>
        <fullName evidence="2">Ornithine cyclodeaminase family protein</fullName>
    </submittedName>
</protein>
<gene>
    <name evidence="2" type="ORF">RBB81_21235</name>
</gene>
<dbReference type="InterPro" id="IPR036291">
    <property type="entry name" value="NAD(P)-bd_dom_sf"/>
</dbReference>
<dbReference type="AlphaFoldDB" id="A0AAU7YZM8"/>
<accession>A0AAU7YZM8</accession>
<sequence length="340" mass="36736">MTSETPQIEKPVWISEAEVVSMMDIAGAIDALQQGLLAEARNEAQNMIKTHVEWDGGSTLHAIGAVFPVAGFSGAKVWSHTKNGATPMLLLFDSNDGSLKAIIEAFALGQMRTAAACGVATRWLADPIAEEFAIIGTGKQAISQVAAVLAVRPIRRIRVFSPDEGRRTRFVERLRSEFEIESVAASSVREAVEGASIITLATRAKDPILSANMVQYGAHINSVGAIVPSRAEVARDILARTTTVVTDSIPQARKLSRELIDFFGSEAAGWEAVQPLASIVSKRFHRGEAEDLTLFKSLGVGISDLSLGIQLYRDAVSNQRGYKFSPPQRVQPRLRTSQAI</sequence>
<dbReference type="InterPro" id="IPR003462">
    <property type="entry name" value="ODC_Mu_crystall"/>
</dbReference>
<reference evidence="2" key="1">
    <citation type="submission" date="2023-08" db="EMBL/GenBank/DDBJ databases">
        <authorList>
            <person name="Messyasz A."/>
            <person name="Mannisto M.K."/>
            <person name="Kerkhof L.J."/>
            <person name="Haggblom M."/>
        </authorList>
    </citation>
    <scope>NUCLEOTIDE SEQUENCE</scope>
    <source>
        <strain evidence="2">M8UP39</strain>
    </source>
</reference>